<evidence type="ECO:0008006" key="3">
    <source>
        <dbReference type="Google" id="ProtNLM"/>
    </source>
</evidence>
<gene>
    <name evidence="1" type="ORF">ACFSYC_15345</name>
</gene>
<dbReference type="Proteomes" id="UP001597601">
    <property type="component" value="Unassembled WGS sequence"/>
</dbReference>
<evidence type="ECO:0000313" key="1">
    <source>
        <dbReference type="EMBL" id="MFD2866071.1"/>
    </source>
</evidence>
<name>A0ABW5XT54_9SPHI</name>
<proteinExistence type="predicted"/>
<dbReference type="RefSeq" id="WP_377129387.1">
    <property type="nucleotide sequence ID" value="NZ_JBHUHN010000001.1"/>
</dbReference>
<accession>A0ABW5XT54</accession>
<comment type="caution">
    <text evidence="1">The sequence shown here is derived from an EMBL/GenBank/DDBJ whole genome shotgun (WGS) entry which is preliminary data.</text>
</comment>
<protein>
    <recommendedName>
        <fullName evidence="3">SH3 domain-containing protein</fullName>
    </recommendedName>
</protein>
<dbReference type="EMBL" id="JBHUON010000020">
    <property type="protein sequence ID" value="MFD2866071.1"/>
    <property type="molecule type" value="Genomic_DNA"/>
</dbReference>
<reference evidence="2" key="1">
    <citation type="journal article" date="2019" name="Int. J. Syst. Evol. Microbiol.">
        <title>The Global Catalogue of Microorganisms (GCM) 10K type strain sequencing project: providing services to taxonomists for standard genome sequencing and annotation.</title>
        <authorList>
            <consortium name="The Broad Institute Genomics Platform"/>
            <consortium name="The Broad Institute Genome Sequencing Center for Infectious Disease"/>
            <person name="Wu L."/>
            <person name="Ma J."/>
        </authorList>
    </citation>
    <scope>NUCLEOTIDE SEQUENCE [LARGE SCALE GENOMIC DNA]</scope>
    <source>
        <strain evidence="2">KCTC 52232</strain>
    </source>
</reference>
<sequence length="190" mass="21096">MKATIATFLFISFIYSAFGQSGTYRFKGNSGASGTIAVRRSHTQMTGDIFVWWNRASGTNGSFSGKGILHNDTCVLKSVDDAGCFVKLIFNSSELKAVFNDCMTSNLPEDFSGVYKKITDHLPGEYQIATDKAYFYKNLNTQTRLKAYLVKGNKVSVDIENMADSNWIFINFTNAVGKVTSGYMPWSAFK</sequence>
<evidence type="ECO:0000313" key="2">
    <source>
        <dbReference type="Proteomes" id="UP001597601"/>
    </source>
</evidence>
<keyword evidence="2" id="KW-1185">Reference proteome</keyword>
<organism evidence="1 2">
    <name type="scientific">Mucilaginibacter antarcticus</name>
    <dbReference type="NCBI Taxonomy" id="1855725"/>
    <lineage>
        <taxon>Bacteria</taxon>
        <taxon>Pseudomonadati</taxon>
        <taxon>Bacteroidota</taxon>
        <taxon>Sphingobacteriia</taxon>
        <taxon>Sphingobacteriales</taxon>
        <taxon>Sphingobacteriaceae</taxon>
        <taxon>Mucilaginibacter</taxon>
    </lineage>
</organism>